<dbReference type="EMBL" id="CM003609">
    <property type="protein sequence ID" value="KYP63598.1"/>
    <property type="molecule type" value="Genomic_DNA"/>
</dbReference>
<proteinExistence type="predicted"/>
<organism evidence="1 2">
    <name type="scientific">Cajanus cajan</name>
    <name type="common">Pigeon pea</name>
    <name type="synonym">Cajanus indicus</name>
    <dbReference type="NCBI Taxonomy" id="3821"/>
    <lineage>
        <taxon>Eukaryota</taxon>
        <taxon>Viridiplantae</taxon>
        <taxon>Streptophyta</taxon>
        <taxon>Embryophyta</taxon>
        <taxon>Tracheophyta</taxon>
        <taxon>Spermatophyta</taxon>
        <taxon>Magnoliopsida</taxon>
        <taxon>eudicotyledons</taxon>
        <taxon>Gunneridae</taxon>
        <taxon>Pentapetalae</taxon>
        <taxon>rosids</taxon>
        <taxon>fabids</taxon>
        <taxon>Fabales</taxon>
        <taxon>Fabaceae</taxon>
        <taxon>Papilionoideae</taxon>
        <taxon>50 kb inversion clade</taxon>
        <taxon>NPAAA clade</taxon>
        <taxon>indigoferoid/millettioid clade</taxon>
        <taxon>Phaseoleae</taxon>
        <taxon>Cajanus</taxon>
    </lineage>
</organism>
<dbReference type="Gramene" id="C.cajan_17654.t">
    <property type="protein sequence ID" value="C.cajan_17654.t.cds1"/>
    <property type="gene ID" value="C.cajan_17654"/>
</dbReference>
<sequence length="73" mass="8932">MDKKTKLFWPPYVAHCLDLILDIREFMVFYRHIWVLNLYMKYSKMRELARPTVTRFETSFLAPICIKQQKKCS</sequence>
<protein>
    <recommendedName>
        <fullName evidence="3">DUF659 domain-containing protein</fullName>
    </recommendedName>
</protein>
<keyword evidence="2" id="KW-1185">Reference proteome</keyword>
<evidence type="ECO:0008006" key="3">
    <source>
        <dbReference type="Google" id="ProtNLM"/>
    </source>
</evidence>
<reference evidence="1 2" key="1">
    <citation type="journal article" date="2012" name="Nat. Biotechnol.">
        <title>Draft genome sequence of pigeonpea (Cajanus cajan), an orphan legume crop of resource-poor farmers.</title>
        <authorList>
            <person name="Varshney R.K."/>
            <person name="Chen W."/>
            <person name="Li Y."/>
            <person name="Bharti A.K."/>
            <person name="Saxena R.K."/>
            <person name="Schlueter J.A."/>
            <person name="Donoghue M.T."/>
            <person name="Azam S."/>
            <person name="Fan G."/>
            <person name="Whaley A.M."/>
            <person name="Farmer A.D."/>
            <person name="Sheridan J."/>
            <person name="Iwata A."/>
            <person name="Tuteja R."/>
            <person name="Penmetsa R.V."/>
            <person name="Wu W."/>
            <person name="Upadhyaya H.D."/>
            <person name="Yang S.P."/>
            <person name="Shah T."/>
            <person name="Saxena K.B."/>
            <person name="Michael T."/>
            <person name="McCombie W.R."/>
            <person name="Yang B."/>
            <person name="Zhang G."/>
            <person name="Yang H."/>
            <person name="Wang J."/>
            <person name="Spillane C."/>
            <person name="Cook D.R."/>
            <person name="May G.D."/>
            <person name="Xu X."/>
            <person name="Jackson S.A."/>
        </authorList>
    </citation>
    <scope>NUCLEOTIDE SEQUENCE [LARGE SCALE GENOMIC DNA]</scope>
    <source>
        <strain evidence="2">cv. Asha</strain>
    </source>
</reference>
<evidence type="ECO:0000313" key="2">
    <source>
        <dbReference type="Proteomes" id="UP000075243"/>
    </source>
</evidence>
<name>A0A151T977_CAJCA</name>
<dbReference type="AlphaFoldDB" id="A0A151T977"/>
<dbReference type="Proteomes" id="UP000075243">
    <property type="component" value="Chromosome 7"/>
</dbReference>
<accession>A0A151T977</accession>
<gene>
    <name evidence="1" type="ORF">KK1_018177</name>
</gene>
<evidence type="ECO:0000313" key="1">
    <source>
        <dbReference type="EMBL" id="KYP63598.1"/>
    </source>
</evidence>